<gene>
    <name evidence="2" type="ORF">G8N85_005174</name>
</gene>
<dbReference type="AlphaFoldDB" id="A0A743Z4K5"/>
<dbReference type="InterPro" id="IPR008966">
    <property type="entry name" value="Adhesion_dom_sf"/>
</dbReference>
<evidence type="ECO:0000256" key="1">
    <source>
        <dbReference type="SAM" id="SignalP"/>
    </source>
</evidence>
<dbReference type="SUPFAM" id="SSF49401">
    <property type="entry name" value="Bacterial adhesins"/>
    <property type="match status" value="1"/>
</dbReference>
<proteinExistence type="predicted"/>
<keyword evidence="1" id="KW-0732">Signal</keyword>
<evidence type="ECO:0000313" key="2">
    <source>
        <dbReference type="EMBL" id="HAF2207069.1"/>
    </source>
</evidence>
<protein>
    <recommendedName>
        <fullName evidence="3">Type 1 fimbrial protein</fullName>
    </recommendedName>
</protein>
<dbReference type="GO" id="GO:0009289">
    <property type="term" value="C:pilus"/>
    <property type="evidence" value="ECO:0007669"/>
    <property type="project" value="InterPro"/>
</dbReference>
<organism evidence="2">
    <name type="scientific">Salmonella enterica</name>
    <name type="common">Salmonella choleraesuis</name>
    <dbReference type="NCBI Taxonomy" id="28901"/>
    <lineage>
        <taxon>Bacteria</taxon>
        <taxon>Pseudomonadati</taxon>
        <taxon>Pseudomonadota</taxon>
        <taxon>Gammaproteobacteria</taxon>
        <taxon>Enterobacterales</taxon>
        <taxon>Enterobacteriaceae</taxon>
        <taxon>Salmonella</taxon>
    </lineage>
</organism>
<dbReference type="EMBL" id="DAAUOA010000053">
    <property type="protein sequence ID" value="HAF2207069.1"/>
    <property type="molecule type" value="Genomic_DNA"/>
</dbReference>
<dbReference type="GO" id="GO:0007155">
    <property type="term" value="P:cell adhesion"/>
    <property type="evidence" value="ECO:0007669"/>
    <property type="project" value="InterPro"/>
</dbReference>
<feature type="chain" id="PRO_5027802348" description="Type 1 fimbrial protein" evidence="1">
    <location>
        <begin position="25"/>
        <end position="196"/>
    </location>
</feature>
<dbReference type="InterPro" id="IPR036937">
    <property type="entry name" value="Adhesion_dom_fimbrial_sf"/>
</dbReference>
<accession>A0A743Z4K5</accession>
<evidence type="ECO:0008006" key="3">
    <source>
        <dbReference type="Google" id="ProtNLM"/>
    </source>
</evidence>
<reference evidence="2" key="1">
    <citation type="journal article" date="2018" name="Genome Biol.">
        <title>SKESA: strategic k-mer extension for scrupulous assemblies.</title>
        <authorList>
            <person name="Souvorov A."/>
            <person name="Agarwala R."/>
            <person name="Lipman D.J."/>
        </authorList>
    </citation>
    <scope>NUCLEOTIDE SEQUENCE</scope>
    <source>
        <strain evidence="2">MA.CK_01/00000941</strain>
    </source>
</reference>
<feature type="signal peptide" evidence="1">
    <location>
        <begin position="1"/>
        <end position="24"/>
    </location>
</feature>
<comment type="caution">
    <text evidence="2">The sequence shown here is derived from an EMBL/GenBank/DDBJ whole genome shotgun (WGS) entry which is preliminary data.</text>
</comment>
<dbReference type="Gene3D" id="2.60.40.1090">
    <property type="entry name" value="Fimbrial-type adhesion domain"/>
    <property type="match status" value="1"/>
</dbReference>
<sequence>MKGMFKYAAMAVAFGVMGSSAAMAATGDQIGTGSVTVHGNVTNATCAVDWTTKNSSVNLILDTLKNSDSSAILANVPQKFSLSNCSGQSVLLSLNAATKGSDPLRALPTGTDNDSAPFYIQSAFSDAKDLSWNAGIDAKYTPNAILTMDGTPGVVVTPSSDSSTYEMTNIIKSGIGRATAQAKMYDVTYTYNFTYK</sequence>
<name>A0A743Z4K5_SALER</name>
<reference evidence="2" key="2">
    <citation type="submission" date="2020-02" db="EMBL/GenBank/DDBJ databases">
        <authorList>
            <consortium name="NCBI Pathogen Detection Project"/>
        </authorList>
    </citation>
    <scope>NUCLEOTIDE SEQUENCE</scope>
    <source>
        <strain evidence="2">MA.CK_01/00000941</strain>
    </source>
</reference>